<evidence type="ECO:0000313" key="2">
    <source>
        <dbReference type="EMBL" id="EPS35506.1"/>
    </source>
</evidence>
<keyword evidence="1" id="KW-0732">Signal</keyword>
<dbReference type="HOGENOM" id="CLU_1102743_0_0_1"/>
<feature type="chain" id="PRO_5004547469" evidence="1">
    <location>
        <begin position="20"/>
        <end position="252"/>
    </location>
</feature>
<keyword evidence="3" id="KW-1185">Reference proteome</keyword>
<reference evidence="2 3" key="1">
    <citation type="journal article" date="2013" name="PLoS Genet.">
        <title>Genomic mechanisms accounting for the adaptation to parasitism in nematode-trapping fungi.</title>
        <authorList>
            <person name="Meerupati T."/>
            <person name="Andersson K.M."/>
            <person name="Friman E."/>
            <person name="Kumar D."/>
            <person name="Tunlid A."/>
            <person name="Ahren D."/>
        </authorList>
    </citation>
    <scope>NUCLEOTIDE SEQUENCE [LARGE SCALE GENOMIC DNA]</scope>
    <source>
        <strain evidence="2 3">CBS 200.50</strain>
    </source>
</reference>
<sequence length="252" mass="29325">MVLIFTLTAALALTSYVSPTPKPATKTTNQPILVPPHDIPADVLAEREKQIQSKYLEYTHKFSKRSPRNYLRKRDDQEWDETNEKKEVPVSYLQEGITDMCNTLDNIGRLGGARLTGVTPSRPEPSEFFDEWQFYDTSDPTSGMVNYFGGVKDGEIKIFTERIEYREHTTRAHFPYTTRENEPRSVGWWFQKPIPQGFNWNDCFDNYWAIINACERVGQRWWGSTGGRNNVTNNDFRDFKWVVSCIHVNKPK</sequence>
<evidence type="ECO:0000256" key="1">
    <source>
        <dbReference type="SAM" id="SignalP"/>
    </source>
</evidence>
<dbReference type="AlphaFoldDB" id="S8A2X1"/>
<feature type="signal peptide" evidence="1">
    <location>
        <begin position="1"/>
        <end position="19"/>
    </location>
</feature>
<protein>
    <submittedName>
        <fullName evidence="2">Uncharacterized protein</fullName>
    </submittedName>
</protein>
<dbReference type="Proteomes" id="UP000015100">
    <property type="component" value="Unassembled WGS sequence"/>
</dbReference>
<reference evidence="3" key="2">
    <citation type="submission" date="2013-04" db="EMBL/GenBank/DDBJ databases">
        <title>Genomic mechanisms accounting for the adaptation to parasitism in nematode-trapping fungi.</title>
        <authorList>
            <person name="Ahren D.G."/>
        </authorList>
    </citation>
    <scope>NUCLEOTIDE SEQUENCE [LARGE SCALE GENOMIC DNA]</scope>
    <source>
        <strain evidence="3">CBS 200.50</strain>
    </source>
</reference>
<evidence type="ECO:0000313" key="3">
    <source>
        <dbReference type="Proteomes" id="UP000015100"/>
    </source>
</evidence>
<gene>
    <name evidence="2" type="ORF">H072_11036</name>
</gene>
<comment type="caution">
    <text evidence="2">The sequence shown here is derived from an EMBL/GenBank/DDBJ whole genome shotgun (WGS) entry which is preliminary data.</text>
</comment>
<proteinExistence type="predicted"/>
<accession>S8A2X1</accession>
<organism evidence="2 3">
    <name type="scientific">Dactylellina haptotyla (strain CBS 200.50)</name>
    <name type="common">Nematode-trapping fungus</name>
    <name type="synonym">Monacrosporium haptotylum</name>
    <dbReference type="NCBI Taxonomy" id="1284197"/>
    <lineage>
        <taxon>Eukaryota</taxon>
        <taxon>Fungi</taxon>
        <taxon>Dikarya</taxon>
        <taxon>Ascomycota</taxon>
        <taxon>Pezizomycotina</taxon>
        <taxon>Orbiliomycetes</taxon>
        <taxon>Orbiliales</taxon>
        <taxon>Orbiliaceae</taxon>
        <taxon>Dactylellina</taxon>
    </lineage>
</organism>
<name>S8A2X1_DACHA</name>
<dbReference type="OrthoDB" id="192832at2759"/>
<dbReference type="EMBL" id="AQGS01001127">
    <property type="protein sequence ID" value="EPS35506.1"/>
    <property type="molecule type" value="Genomic_DNA"/>
</dbReference>